<accession>A0ACD5HIL2</accession>
<protein>
    <submittedName>
        <fullName evidence="1">Type I-F CRISPR-associated protein Csy3</fullName>
    </submittedName>
</protein>
<evidence type="ECO:0000313" key="2">
    <source>
        <dbReference type="Proteomes" id="UP001195965"/>
    </source>
</evidence>
<evidence type="ECO:0000313" key="1">
    <source>
        <dbReference type="EMBL" id="XRI74619.1"/>
    </source>
</evidence>
<dbReference type="EMBL" id="CP127526">
    <property type="protein sequence ID" value="XRI74619.1"/>
    <property type="molecule type" value="Genomic_DNA"/>
</dbReference>
<proteinExistence type="predicted"/>
<gene>
    <name evidence="1" type="primary">csy3</name>
    <name evidence="1" type="ORF">HHS34_005355</name>
</gene>
<organism evidence="1 2">
    <name type="scientific">Acidithiobacillus montserratensis</name>
    <dbReference type="NCBI Taxonomy" id="2729135"/>
    <lineage>
        <taxon>Bacteria</taxon>
        <taxon>Pseudomonadati</taxon>
        <taxon>Pseudomonadota</taxon>
        <taxon>Acidithiobacillia</taxon>
        <taxon>Acidithiobacillales</taxon>
        <taxon>Acidithiobacillaceae</taxon>
        <taxon>Acidithiobacillus</taxon>
    </lineage>
</organism>
<sequence length="374" mass="41633">MEININTLPLKNLPSVLAFRRGVIVSDAPLEYGTEHGVFPVPVIRHGTMGTQNVNEKTGEKGDLETVAKGERDVRNLQVIESAKTGQGMIDLRVRFTLKALPLADSMYSCANSKAENKSDAEKMRAMLSDFIKRAESSSGLVEVSRRIARNIVNGRWLWRNRLIANSVEIFVTAGEKEWEIKDALRVPLYHFDEYSETEKEIGDLLAGGFRGNGDKVAINVLAILNLGVTGSTEVFCSQNYEPDNSRSKNSGDLSRSLYKLTIFGHEQQSGVQIVGQAAFRDAKIWNALRTFDTWYSEYGTIQSPIPVEPQGASLSMMDFFRRQKESSAFGLFKRLNQIDPDSQEGMYCIASLIRGGVFGDSEKKRGKEEGGEE</sequence>
<dbReference type="Proteomes" id="UP001195965">
    <property type="component" value="Chromosome"/>
</dbReference>
<reference evidence="1 2" key="1">
    <citation type="journal article" date="2021" name="ISME J.">
        <title>Genomic evolution of the class Acidithiobacillia: deep-branching Proteobacteria living in extreme acidic conditions.</title>
        <authorList>
            <person name="Moya-Beltran A."/>
            <person name="Beard S."/>
            <person name="Rojas-Villalobos C."/>
            <person name="Issotta F."/>
            <person name="Gallardo Y."/>
            <person name="Ulloa R."/>
            <person name="Giaveno A."/>
            <person name="Degli Esposti M."/>
            <person name="Johnson D.B."/>
            <person name="Quatrini R."/>
        </authorList>
    </citation>
    <scope>NUCLEOTIDE SEQUENCE [LARGE SCALE GENOMIC DNA]</scope>
    <source>
        <strain evidence="1 2">GG1-14</strain>
    </source>
</reference>
<keyword evidence="2" id="KW-1185">Reference proteome</keyword>
<name>A0ACD5HIL2_9PROT</name>